<dbReference type="Proteomes" id="UP001054945">
    <property type="component" value="Unassembled WGS sequence"/>
</dbReference>
<dbReference type="EMBL" id="BPLR01004606">
    <property type="protein sequence ID" value="GIX96075.1"/>
    <property type="molecule type" value="Genomic_DNA"/>
</dbReference>
<name>A0AAV4PHY8_CAEEX</name>
<protein>
    <submittedName>
        <fullName evidence="2">Uncharacterized protein</fullName>
    </submittedName>
</protein>
<feature type="compositionally biased region" description="Basic and acidic residues" evidence="1">
    <location>
        <begin position="19"/>
        <end position="39"/>
    </location>
</feature>
<organism evidence="2 3">
    <name type="scientific">Caerostris extrusa</name>
    <name type="common">Bark spider</name>
    <name type="synonym">Caerostris bankana</name>
    <dbReference type="NCBI Taxonomy" id="172846"/>
    <lineage>
        <taxon>Eukaryota</taxon>
        <taxon>Metazoa</taxon>
        <taxon>Ecdysozoa</taxon>
        <taxon>Arthropoda</taxon>
        <taxon>Chelicerata</taxon>
        <taxon>Arachnida</taxon>
        <taxon>Araneae</taxon>
        <taxon>Araneomorphae</taxon>
        <taxon>Entelegynae</taxon>
        <taxon>Araneoidea</taxon>
        <taxon>Araneidae</taxon>
        <taxon>Caerostris</taxon>
    </lineage>
</organism>
<gene>
    <name evidence="2" type="ORF">CEXT_378431</name>
</gene>
<evidence type="ECO:0000256" key="1">
    <source>
        <dbReference type="SAM" id="MobiDB-lite"/>
    </source>
</evidence>
<comment type="caution">
    <text evidence="2">The sequence shown here is derived from an EMBL/GenBank/DDBJ whole genome shotgun (WGS) entry which is preliminary data.</text>
</comment>
<dbReference type="AlphaFoldDB" id="A0AAV4PHY8"/>
<proteinExistence type="predicted"/>
<accession>A0AAV4PHY8</accession>
<feature type="compositionally biased region" description="Polar residues" evidence="1">
    <location>
        <begin position="7"/>
        <end position="18"/>
    </location>
</feature>
<keyword evidence="3" id="KW-1185">Reference proteome</keyword>
<sequence length="70" mass="7399">MEPATQVHASARNSTNTHASKETAKAEKLPESETVDKSPVELNTLGWRVGPRGGGGGVEIEVVSHFTSKV</sequence>
<reference evidence="2 3" key="1">
    <citation type="submission" date="2021-06" db="EMBL/GenBank/DDBJ databases">
        <title>Caerostris extrusa draft genome.</title>
        <authorList>
            <person name="Kono N."/>
            <person name="Arakawa K."/>
        </authorList>
    </citation>
    <scope>NUCLEOTIDE SEQUENCE [LARGE SCALE GENOMIC DNA]</scope>
</reference>
<evidence type="ECO:0000313" key="3">
    <source>
        <dbReference type="Proteomes" id="UP001054945"/>
    </source>
</evidence>
<evidence type="ECO:0000313" key="2">
    <source>
        <dbReference type="EMBL" id="GIX96075.1"/>
    </source>
</evidence>
<feature type="region of interest" description="Disordered" evidence="1">
    <location>
        <begin position="1"/>
        <end position="39"/>
    </location>
</feature>